<dbReference type="EMBL" id="CAADEY010000007">
    <property type="protein sequence ID" value="VFJ44114.1"/>
    <property type="molecule type" value="Genomic_DNA"/>
</dbReference>
<reference evidence="1" key="1">
    <citation type="submission" date="2019-02" db="EMBL/GenBank/DDBJ databases">
        <authorList>
            <person name="Gruber-Vodicka R. H."/>
            <person name="Seah K. B. B."/>
        </authorList>
    </citation>
    <scope>NUCLEOTIDE SEQUENCE</scope>
    <source>
        <strain evidence="1">BECK_DK161</strain>
    </source>
</reference>
<dbReference type="AlphaFoldDB" id="A0A450RYA1"/>
<gene>
    <name evidence="1" type="ORF">BECKDK2373C_GA0170839_100762</name>
</gene>
<sequence>MKTLVLNVFDDSKLHLLAGLVRKQPEPKGSTEVSWSFCSKFW</sequence>
<evidence type="ECO:0000313" key="1">
    <source>
        <dbReference type="EMBL" id="VFJ44114.1"/>
    </source>
</evidence>
<protein>
    <submittedName>
        <fullName evidence="1">Uncharacterized protein</fullName>
    </submittedName>
</protein>
<proteinExistence type="predicted"/>
<accession>A0A450RYA1</accession>
<name>A0A450RYA1_9GAMM</name>
<organism evidence="1">
    <name type="scientific">Candidatus Kentrum sp. DK</name>
    <dbReference type="NCBI Taxonomy" id="2126562"/>
    <lineage>
        <taxon>Bacteria</taxon>
        <taxon>Pseudomonadati</taxon>
        <taxon>Pseudomonadota</taxon>
        <taxon>Gammaproteobacteria</taxon>
        <taxon>Candidatus Kentrum</taxon>
    </lineage>
</organism>